<sequence length="272" mass="30310">MLYTGYADFWFLDSPLPERAARFAALGIRHLDVWAWRSKGALMDELAAACRACGCVINSTFDEAGGSLTDAHDLPLCLDAWAESLERAQRWGVRHLFMFSEQINPASDARLPHIQGRVKPPSRDYTPQQKYANLLDGAARVMALVEKTPIVVWFEALNTYHLHGGVTVSTHELAADVVRRIAHPQLRLAFDCYHQQRSAGNLIQGLRDYWGLYDSVHIGDVPTRQEPGTGEINFAGIARELRRLGFDGKIGLEFYPSTSEAEALATVRALFG</sequence>
<evidence type="ECO:0000256" key="3">
    <source>
        <dbReference type="PIRSR" id="PIRSR006241-50"/>
    </source>
</evidence>
<dbReference type="GO" id="GO:0046487">
    <property type="term" value="P:glyoxylate metabolic process"/>
    <property type="evidence" value="ECO:0007669"/>
    <property type="project" value="TreeGrafter"/>
</dbReference>
<dbReference type="Pfam" id="PF01261">
    <property type="entry name" value="AP_endonuc_2"/>
    <property type="match status" value="1"/>
</dbReference>
<reference evidence="5 6" key="1">
    <citation type="submission" date="2017-11" db="EMBL/GenBank/DDBJ databases">
        <title>Evolution of Phototrophy in the Chloroflexi Phylum Driven by Horizontal Gene Transfer.</title>
        <authorList>
            <person name="Ward L.M."/>
            <person name="Hemp J."/>
            <person name="Shih P.M."/>
            <person name="Mcglynn S.E."/>
            <person name="Fischer W."/>
        </authorList>
    </citation>
    <scope>NUCLEOTIDE SEQUENCE [LARGE SCALE GENOMIC DNA]</scope>
    <source>
        <strain evidence="5">JP3_7</strain>
    </source>
</reference>
<dbReference type="AlphaFoldDB" id="A0A2M8QF84"/>
<dbReference type="SUPFAM" id="SSF51658">
    <property type="entry name" value="Xylose isomerase-like"/>
    <property type="match status" value="1"/>
</dbReference>
<dbReference type="InterPro" id="IPR013022">
    <property type="entry name" value="Xyl_isomerase-like_TIM-brl"/>
</dbReference>
<proteinExistence type="inferred from homology"/>
<evidence type="ECO:0000256" key="2">
    <source>
        <dbReference type="PIRNR" id="PIRNR006241"/>
    </source>
</evidence>
<dbReference type="InterPro" id="IPR050417">
    <property type="entry name" value="Sugar_Epim/Isomerase"/>
</dbReference>
<dbReference type="Proteomes" id="UP000230790">
    <property type="component" value="Unassembled WGS sequence"/>
</dbReference>
<dbReference type="InterPro" id="IPR026040">
    <property type="entry name" value="HyI-like"/>
</dbReference>
<dbReference type="Gene3D" id="3.20.20.150">
    <property type="entry name" value="Divalent-metal-dependent TIM barrel enzymes"/>
    <property type="match status" value="1"/>
</dbReference>
<feature type="active site" description="Proton donor/acceptor" evidence="3">
    <location>
        <position position="253"/>
    </location>
</feature>
<protein>
    <recommendedName>
        <fullName evidence="4">Xylose isomerase-like TIM barrel domain-containing protein</fullName>
    </recommendedName>
</protein>
<dbReference type="PANTHER" id="PTHR43489:SF6">
    <property type="entry name" value="HYDROXYPYRUVATE ISOMERASE-RELATED"/>
    <property type="match status" value="1"/>
</dbReference>
<dbReference type="GO" id="GO:0008903">
    <property type="term" value="F:hydroxypyruvate isomerase activity"/>
    <property type="evidence" value="ECO:0007669"/>
    <property type="project" value="TreeGrafter"/>
</dbReference>
<accession>A0A2M8QF84</accession>
<evidence type="ECO:0000313" key="6">
    <source>
        <dbReference type="Proteomes" id="UP000230790"/>
    </source>
</evidence>
<evidence type="ECO:0000259" key="4">
    <source>
        <dbReference type="Pfam" id="PF01261"/>
    </source>
</evidence>
<comment type="caution">
    <text evidence="5">The sequence shown here is derived from an EMBL/GenBank/DDBJ whole genome shotgun (WGS) entry which is preliminary data.</text>
</comment>
<dbReference type="PANTHER" id="PTHR43489">
    <property type="entry name" value="ISOMERASE"/>
    <property type="match status" value="1"/>
</dbReference>
<feature type="active site" description="Proton donor/acceptor" evidence="3">
    <location>
        <position position="155"/>
    </location>
</feature>
<gene>
    <name evidence="5" type="ORF">CUN48_03170</name>
</gene>
<name>A0A2M8QF84_9CHLR</name>
<evidence type="ECO:0000313" key="5">
    <source>
        <dbReference type="EMBL" id="PJF48475.1"/>
    </source>
</evidence>
<dbReference type="InterPro" id="IPR036237">
    <property type="entry name" value="Xyl_isomerase-like_sf"/>
</dbReference>
<evidence type="ECO:0000256" key="1">
    <source>
        <dbReference type="ARBA" id="ARBA00023235"/>
    </source>
</evidence>
<organism evidence="5 6">
    <name type="scientific">Candidatus Thermofonsia Clade 3 bacterium</name>
    <dbReference type="NCBI Taxonomy" id="2364212"/>
    <lineage>
        <taxon>Bacteria</taxon>
        <taxon>Bacillati</taxon>
        <taxon>Chloroflexota</taxon>
        <taxon>Candidatus Thermofontia</taxon>
        <taxon>Candidatus Thermofonsia Clade 3</taxon>
    </lineage>
</organism>
<dbReference type="EMBL" id="PGTN01000013">
    <property type="protein sequence ID" value="PJF48475.1"/>
    <property type="molecule type" value="Genomic_DNA"/>
</dbReference>
<feature type="domain" description="Xylose isomerase-like TIM barrel" evidence="4">
    <location>
        <begin position="44"/>
        <end position="261"/>
    </location>
</feature>
<keyword evidence="1 2" id="KW-0413">Isomerase</keyword>
<dbReference type="PIRSF" id="PIRSF006241">
    <property type="entry name" value="HyI"/>
    <property type="match status" value="1"/>
</dbReference>
<comment type="similarity">
    <text evidence="2">Belongs to the hyi family.</text>
</comment>